<keyword evidence="6 8" id="KW-1133">Transmembrane helix</keyword>
<keyword evidence="7 8" id="KW-0472">Membrane</keyword>
<accession>A0A657M011</accession>
<dbReference type="CDD" id="cd06550">
    <property type="entry name" value="TM_ABC_iron-siderophores_like"/>
    <property type="match status" value="1"/>
</dbReference>
<dbReference type="PANTHER" id="PTHR30472:SF27">
    <property type="entry name" value="PETROBACTIN IMPORT SYSTEM PERMEASE PROTEIN YCLN"/>
    <property type="match status" value="1"/>
</dbReference>
<dbReference type="Pfam" id="PF01032">
    <property type="entry name" value="FecCD"/>
    <property type="match status" value="1"/>
</dbReference>
<feature type="transmembrane region" description="Helical" evidence="8">
    <location>
        <begin position="116"/>
        <end position="134"/>
    </location>
</feature>
<name>A0A657M011_9HYPH</name>
<comment type="caution">
    <text evidence="9">The sequence shown here is derived from an EMBL/GenBank/DDBJ whole genome shotgun (WGS) entry which is preliminary data.</text>
</comment>
<proteinExistence type="inferred from homology"/>
<evidence type="ECO:0000256" key="2">
    <source>
        <dbReference type="ARBA" id="ARBA00007935"/>
    </source>
</evidence>
<dbReference type="GO" id="GO:0005886">
    <property type="term" value="C:plasma membrane"/>
    <property type="evidence" value="ECO:0007669"/>
    <property type="project" value="UniProtKB-SubCell"/>
</dbReference>
<feature type="transmembrane region" description="Helical" evidence="8">
    <location>
        <begin position="232"/>
        <end position="254"/>
    </location>
</feature>
<feature type="transmembrane region" description="Helical" evidence="8">
    <location>
        <begin position="299"/>
        <end position="320"/>
    </location>
</feature>
<feature type="transmembrane region" description="Helical" evidence="8">
    <location>
        <begin position="191"/>
        <end position="211"/>
    </location>
</feature>
<reference evidence="9 10" key="1">
    <citation type="submission" date="2016-02" db="EMBL/GenBank/DDBJ databases">
        <title>Genome sequencing of a beta-galactosidase producing bacteria Rhizobium sp. 59.</title>
        <authorList>
            <person name="Wang D."/>
            <person name="Kot W."/>
            <person name="Qin Y."/>
            <person name="Hansen L."/>
            <person name="Naqvi K."/>
            <person name="Rensing C."/>
        </authorList>
    </citation>
    <scope>NUCLEOTIDE SEQUENCE [LARGE SCALE GENOMIC DNA]</scope>
    <source>
        <strain evidence="9 10">59</strain>
    </source>
</reference>
<dbReference type="SUPFAM" id="SSF81345">
    <property type="entry name" value="ABC transporter involved in vitamin B12 uptake, BtuC"/>
    <property type="match status" value="1"/>
</dbReference>
<comment type="similarity">
    <text evidence="2">Belongs to the binding-protein-dependent transport system permease family. FecCD subfamily.</text>
</comment>
<evidence type="ECO:0000256" key="7">
    <source>
        <dbReference type="ARBA" id="ARBA00023136"/>
    </source>
</evidence>
<dbReference type="GO" id="GO:0033214">
    <property type="term" value="P:siderophore-iron import into cell"/>
    <property type="evidence" value="ECO:0007669"/>
    <property type="project" value="TreeGrafter"/>
</dbReference>
<dbReference type="GO" id="GO:0022857">
    <property type="term" value="F:transmembrane transporter activity"/>
    <property type="evidence" value="ECO:0007669"/>
    <property type="project" value="InterPro"/>
</dbReference>
<evidence type="ECO:0000256" key="8">
    <source>
        <dbReference type="SAM" id="Phobius"/>
    </source>
</evidence>
<dbReference type="Gene3D" id="1.10.3470.10">
    <property type="entry name" value="ABC transporter involved in vitamin B12 uptake, BtuC"/>
    <property type="match status" value="1"/>
</dbReference>
<evidence type="ECO:0000256" key="5">
    <source>
        <dbReference type="ARBA" id="ARBA00022692"/>
    </source>
</evidence>
<dbReference type="EMBL" id="LSRP01000001">
    <property type="protein sequence ID" value="OJG01502.1"/>
    <property type="molecule type" value="Genomic_DNA"/>
</dbReference>
<evidence type="ECO:0000313" key="9">
    <source>
        <dbReference type="EMBL" id="OJG01502.1"/>
    </source>
</evidence>
<dbReference type="OrthoDB" id="9811975at2"/>
<evidence type="ECO:0000256" key="1">
    <source>
        <dbReference type="ARBA" id="ARBA00004651"/>
    </source>
</evidence>
<comment type="subcellular location">
    <subcellularLocation>
        <location evidence="1">Cell membrane</location>
        <topology evidence="1">Multi-pass membrane protein</topology>
    </subcellularLocation>
</comment>
<dbReference type="RefSeq" id="WP_071830941.1">
    <property type="nucleotide sequence ID" value="NZ_LSRP01000001.1"/>
</dbReference>
<sequence>MIDRKPRWTNWTIGLAVGLGSALLFCLSLAVGADDLVFARLFDDPATVQLFLASRLPRTLAAMLTGAGLAIAGLIMQTLARNRFVEPATAGTAQSAALGILIATLLFPAATLATKTLIASVAALTGTSVFLMTAHRLPPTQPYLVPLFGLVYGGVIGAIVTFVGWQADLLQFLDIWTSGEFSGVVRGRYELLWGAAAMIVLAWWVADRLTVVSLGREISVGLGLSYQRTLQLGLVIVSVIAALTVVIVGIIPFVGLVVPNVVSRIMGDNLRGTIPWVAGCGAFLVLGCDLLGRLLRYPYEIPVATVMGVVGGLLFLRLMFMRSAHG</sequence>
<keyword evidence="4" id="KW-1003">Cell membrane</keyword>
<dbReference type="AlphaFoldDB" id="A0A657M011"/>
<gene>
    <name evidence="9" type="ORF">AX760_00900</name>
</gene>
<keyword evidence="10" id="KW-1185">Reference proteome</keyword>
<feature type="transmembrane region" description="Helical" evidence="8">
    <location>
        <begin position="88"/>
        <end position="110"/>
    </location>
</feature>
<evidence type="ECO:0000313" key="10">
    <source>
        <dbReference type="Proteomes" id="UP000182661"/>
    </source>
</evidence>
<feature type="transmembrane region" description="Helical" evidence="8">
    <location>
        <begin position="143"/>
        <end position="165"/>
    </location>
</feature>
<feature type="transmembrane region" description="Helical" evidence="8">
    <location>
        <begin position="274"/>
        <end position="292"/>
    </location>
</feature>
<dbReference type="InterPro" id="IPR000522">
    <property type="entry name" value="ABC_transptr_permease_BtuC"/>
</dbReference>
<organism evidence="9 10">
    <name type="scientific">Pararhizobium antarcticum</name>
    <dbReference type="NCBI Taxonomy" id="1798805"/>
    <lineage>
        <taxon>Bacteria</taxon>
        <taxon>Pseudomonadati</taxon>
        <taxon>Pseudomonadota</taxon>
        <taxon>Alphaproteobacteria</taxon>
        <taxon>Hyphomicrobiales</taxon>
        <taxon>Rhizobiaceae</taxon>
        <taxon>Rhizobium/Agrobacterium group</taxon>
        <taxon>Pararhizobium</taxon>
    </lineage>
</organism>
<evidence type="ECO:0000256" key="6">
    <source>
        <dbReference type="ARBA" id="ARBA00022989"/>
    </source>
</evidence>
<feature type="transmembrane region" description="Helical" evidence="8">
    <location>
        <begin position="56"/>
        <end position="76"/>
    </location>
</feature>
<dbReference type="InterPro" id="IPR037294">
    <property type="entry name" value="ABC_BtuC-like"/>
</dbReference>
<keyword evidence="3" id="KW-0813">Transport</keyword>
<keyword evidence="5 8" id="KW-0812">Transmembrane</keyword>
<dbReference type="PANTHER" id="PTHR30472">
    <property type="entry name" value="FERRIC ENTEROBACTIN TRANSPORT SYSTEM PERMEASE PROTEIN"/>
    <property type="match status" value="1"/>
</dbReference>
<protein>
    <submittedName>
        <fullName evidence="9">Iron ABC transporter permease</fullName>
    </submittedName>
</protein>
<dbReference type="Proteomes" id="UP000182661">
    <property type="component" value="Unassembled WGS sequence"/>
</dbReference>
<evidence type="ECO:0000256" key="4">
    <source>
        <dbReference type="ARBA" id="ARBA00022475"/>
    </source>
</evidence>
<evidence type="ECO:0000256" key="3">
    <source>
        <dbReference type="ARBA" id="ARBA00022448"/>
    </source>
</evidence>